<sequence>MQHLAFLLAGSADTLIGGFIGFFSSFVIMLITRWLDRKGKLRIYAKRTVVDNKKRWGFHEDGGQSLLVVPLKLEFQNTTGRSRVVRNVDVVPYRNGKEVAKTVQIEYTEKKRAAGEKVTEVTTSEYGEEDAHNSYSFTLPPNSIVHKKCLFCLKHENVPDFDELRLDYFDERDRRISLHIDEIAGDWKPRVFEPDLDWVLLKKR</sequence>
<accession>A0A5K1JB28</accession>
<evidence type="ECO:0000256" key="1">
    <source>
        <dbReference type="SAM" id="Phobius"/>
    </source>
</evidence>
<keyword evidence="1" id="KW-1133">Transmembrane helix</keyword>
<organism evidence="2 3">
    <name type="scientific">Collinsella aerofaciens</name>
    <dbReference type="NCBI Taxonomy" id="74426"/>
    <lineage>
        <taxon>Bacteria</taxon>
        <taxon>Bacillati</taxon>
        <taxon>Actinomycetota</taxon>
        <taxon>Coriobacteriia</taxon>
        <taxon>Coriobacteriales</taxon>
        <taxon>Coriobacteriaceae</taxon>
        <taxon>Collinsella</taxon>
    </lineage>
</organism>
<dbReference type="Proteomes" id="UP000361836">
    <property type="component" value="Unassembled WGS sequence"/>
</dbReference>
<dbReference type="RefSeq" id="WP_152077024.1">
    <property type="nucleotide sequence ID" value="NZ_CAAKNU010000027.1"/>
</dbReference>
<evidence type="ECO:0000313" key="3">
    <source>
        <dbReference type="Proteomes" id="UP000361836"/>
    </source>
</evidence>
<protein>
    <submittedName>
        <fullName evidence="2">Uncharacterized protein</fullName>
    </submittedName>
</protein>
<feature type="transmembrane region" description="Helical" evidence="1">
    <location>
        <begin position="15"/>
        <end position="35"/>
    </location>
</feature>
<dbReference type="EMBL" id="CABWIE010000030">
    <property type="protein sequence ID" value="VWM00411.1"/>
    <property type="molecule type" value="Genomic_DNA"/>
</dbReference>
<keyword evidence="1" id="KW-0812">Transmembrane</keyword>
<evidence type="ECO:0000313" key="2">
    <source>
        <dbReference type="EMBL" id="VWM00411.1"/>
    </source>
</evidence>
<reference evidence="2 3" key="1">
    <citation type="submission" date="2019-10" db="EMBL/GenBank/DDBJ databases">
        <authorList>
            <person name="Wolf R A."/>
        </authorList>
    </citation>
    <scope>NUCLEOTIDE SEQUENCE [LARGE SCALE GENOMIC DNA]</scope>
    <source>
        <strain evidence="2">Collinsella_aerofaciens_MC2</strain>
    </source>
</reference>
<keyword evidence="3" id="KW-1185">Reference proteome</keyword>
<proteinExistence type="predicted"/>
<gene>
    <name evidence="2" type="ORF">KCJAJFAP_00926</name>
</gene>
<name>A0A5K1JB28_9ACTN</name>
<dbReference type="AlphaFoldDB" id="A0A5K1JB28"/>
<keyword evidence="1" id="KW-0472">Membrane</keyword>